<dbReference type="RefSeq" id="WP_117493317.1">
    <property type="nucleotide sequence ID" value="NZ_QVLX01000002.1"/>
</dbReference>
<protein>
    <submittedName>
        <fullName evidence="3">Helix-turn-helix domain-containing protein</fullName>
    </submittedName>
</protein>
<evidence type="ECO:0000256" key="1">
    <source>
        <dbReference type="SAM" id="MobiDB-lite"/>
    </source>
</evidence>
<evidence type="ECO:0000313" key="4">
    <source>
        <dbReference type="Proteomes" id="UP000261080"/>
    </source>
</evidence>
<accession>A0A3E3K472</accession>
<feature type="domain" description="DUF6017" evidence="2">
    <location>
        <begin position="173"/>
        <end position="291"/>
    </location>
</feature>
<dbReference type="EMBL" id="QVLX01000002">
    <property type="protein sequence ID" value="RGE88734.1"/>
    <property type="molecule type" value="Genomic_DNA"/>
</dbReference>
<evidence type="ECO:0000259" key="2">
    <source>
        <dbReference type="Pfam" id="PF19481"/>
    </source>
</evidence>
<dbReference type="InterPro" id="IPR046059">
    <property type="entry name" value="DUF6017"/>
</dbReference>
<dbReference type="AlphaFoldDB" id="A0A3E3K472"/>
<dbReference type="OrthoDB" id="9803733at2"/>
<dbReference type="Pfam" id="PF19481">
    <property type="entry name" value="DUF6017"/>
    <property type="match status" value="1"/>
</dbReference>
<comment type="caution">
    <text evidence="3">The sequence shown here is derived from an EMBL/GenBank/DDBJ whole genome shotgun (WGS) entry which is preliminary data.</text>
</comment>
<keyword evidence="4" id="KW-1185">Reference proteome</keyword>
<proteinExistence type="predicted"/>
<evidence type="ECO:0000313" key="3">
    <source>
        <dbReference type="EMBL" id="RGE88734.1"/>
    </source>
</evidence>
<dbReference type="Proteomes" id="UP000261080">
    <property type="component" value="Unassembled WGS sequence"/>
</dbReference>
<gene>
    <name evidence="3" type="ORF">DW016_04210</name>
</gene>
<feature type="region of interest" description="Disordered" evidence="1">
    <location>
        <begin position="100"/>
        <end position="174"/>
    </location>
</feature>
<reference evidence="3 4" key="1">
    <citation type="submission" date="2018-08" db="EMBL/GenBank/DDBJ databases">
        <title>A genome reference for cultivated species of the human gut microbiota.</title>
        <authorList>
            <person name="Zou Y."/>
            <person name="Xue W."/>
            <person name="Luo G."/>
        </authorList>
    </citation>
    <scope>NUCLEOTIDE SEQUENCE [LARGE SCALE GENOMIC DNA]</scope>
    <source>
        <strain evidence="3 4">AF37-2AT</strain>
    </source>
</reference>
<sequence length="293" mass="33878">MAVFRVEKTKDFTVMSNHHLRNVSLSLKAKGLLSLMLSLPDNWDYTTKGLAHICKDGVDSISSTIKELEKHGYLTRHRLRDAHGRLGDIEYVIHEKPVLPNGHDTVLPPKRENPRQVNPRQAKPVLGKPEQDNPAQLNIQESITEKSITDRSNTYQSIYPDSGRTPSDSTEMDRDRIDRIDAYRQIIKENIEFEALVHRYGYERVDELVELMLQTVLSKRPYIRIAGDDYPREVVKSRFLKVNFSHVEYVFDCLDNNTTKVRNIKSYLLAALYNAPTTMDSYYRAEVNHDLYG</sequence>
<organism evidence="3 4">
    <name type="scientific">Sellimonas intestinalis</name>
    <dbReference type="NCBI Taxonomy" id="1653434"/>
    <lineage>
        <taxon>Bacteria</taxon>
        <taxon>Bacillati</taxon>
        <taxon>Bacillota</taxon>
        <taxon>Clostridia</taxon>
        <taxon>Lachnospirales</taxon>
        <taxon>Lachnospiraceae</taxon>
        <taxon>Sellimonas</taxon>
    </lineage>
</organism>
<name>A0A3E3K472_9FIRM</name>
<dbReference type="Pfam" id="PF13730">
    <property type="entry name" value="HTH_36"/>
    <property type="match status" value="1"/>
</dbReference>
<feature type="compositionally biased region" description="Polar residues" evidence="1">
    <location>
        <begin position="133"/>
        <end position="142"/>
    </location>
</feature>
<feature type="compositionally biased region" description="Polar residues" evidence="1">
    <location>
        <begin position="150"/>
        <end position="169"/>
    </location>
</feature>